<evidence type="ECO:0000259" key="14">
    <source>
        <dbReference type="PROSITE" id="PS50157"/>
    </source>
</evidence>
<evidence type="ECO:0000256" key="5">
    <source>
        <dbReference type="ARBA" id="ARBA00022737"/>
    </source>
</evidence>
<dbReference type="FunFam" id="3.30.160.60:FF:000086">
    <property type="entry name" value="transcription factor E4F1 isoform X1"/>
    <property type="match status" value="1"/>
</dbReference>
<evidence type="ECO:0000256" key="11">
    <source>
        <dbReference type="ARBA" id="ARBA00023242"/>
    </source>
</evidence>
<feature type="domain" description="C2H2-type" evidence="14">
    <location>
        <begin position="1768"/>
        <end position="1795"/>
    </location>
</feature>
<protein>
    <recommendedName>
        <fullName evidence="14">C2H2-type domain-containing protein</fullName>
    </recommendedName>
</protein>
<dbReference type="GO" id="GO:0043565">
    <property type="term" value="F:sequence-specific DNA binding"/>
    <property type="evidence" value="ECO:0007669"/>
    <property type="project" value="UniProtKB-ARBA"/>
</dbReference>
<feature type="domain" description="C2H2-type" evidence="14">
    <location>
        <begin position="523"/>
        <end position="550"/>
    </location>
</feature>
<dbReference type="PROSITE" id="PS00028">
    <property type="entry name" value="ZINC_FINGER_C2H2_1"/>
    <property type="match status" value="26"/>
</dbReference>
<comment type="similarity">
    <text evidence="3">Belongs to the krueppel C2H2-type zinc-finger protein family.</text>
</comment>
<feature type="domain" description="C2H2-type" evidence="14">
    <location>
        <begin position="551"/>
        <end position="578"/>
    </location>
</feature>
<evidence type="ECO:0000256" key="8">
    <source>
        <dbReference type="ARBA" id="ARBA00023015"/>
    </source>
</evidence>
<dbReference type="GO" id="GO:0005694">
    <property type="term" value="C:chromosome"/>
    <property type="evidence" value="ECO:0007669"/>
    <property type="project" value="UniProtKB-ARBA"/>
</dbReference>
<dbReference type="GO" id="GO:0045892">
    <property type="term" value="P:negative regulation of DNA-templated transcription"/>
    <property type="evidence" value="ECO:0007669"/>
    <property type="project" value="UniProtKB-ARBA"/>
</dbReference>
<feature type="compositionally biased region" description="Basic and acidic residues" evidence="13">
    <location>
        <begin position="1371"/>
        <end position="1380"/>
    </location>
</feature>
<feature type="domain" description="C2H2-type" evidence="14">
    <location>
        <begin position="786"/>
        <end position="813"/>
    </location>
</feature>
<keyword evidence="10" id="KW-0804">Transcription</keyword>
<dbReference type="FunFam" id="3.30.160.60:FF:002349">
    <property type="entry name" value="Zinc finger and BTB domain-containing 40"/>
    <property type="match status" value="1"/>
</dbReference>
<evidence type="ECO:0000256" key="4">
    <source>
        <dbReference type="ARBA" id="ARBA00022723"/>
    </source>
</evidence>
<dbReference type="GO" id="GO:0045893">
    <property type="term" value="P:positive regulation of DNA-templated transcription"/>
    <property type="evidence" value="ECO:0007669"/>
    <property type="project" value="UniProtKB-ARBA"/>
</dbReference>
<feature type="domain" description="C2H2-type" evidence="14">
    <location>
        <begin position="1510"/>
        <end position="1537"/>
    </location>
</feature>
<feature type="compositionally biased region" description="Acidic residues" evidence="13">
    <location>
        <begin position="1381"/>
        <end position="1411"/>
    </location>
</feature>
<feature type="region of interest" description="Disordered" evidence="13">
    <location>
        <begin position="113"/>
        <end position="135"/>
    </location>
</feature>
<feature type="domain" description="C2H2-type" evidence="14">
    <location>
        <begin position="362"/>
        <end position="389"/>
    </location>
</feature>
<evidence type="ECO:0000256" key="2">
    <source>
        <dbReference type="ARBA" id="ARBA00004123"/>
    </source>
</evidence>
<feature type="domain" description="C2H2-type" evidence="14">
    <location>
        <begin position="1740"/>
        <end position="1767"/>
    </location>
</feature>
<feature type="domain" description="C2H2-type" evidence="14">
    <location>
        <begin position="579"/>
        <end position="603"/>
    </location>
</feature>
<feature type="domain" description="C2H2-type" evidence="14">
    <location>
        <begin position="1082"/>
        <end position="1109"/>
    </location>
</feature>
<feature type="domain" description="C2H2-type" evidence="14">
    <location>
        <begin position="1684"/>
        <end position="1711"/>
    </location>
</feature>
<feature type="region of interest" description="Disordered" evidence="13">
    <location>
        <begin position="1288"/>
        <end position="1327"/>
    </location>
</feature>
<keyword evidence="8" id="KW-0805">Transcription regulation</keyword>
<dbReference type="GO" id="GO:0005634">
    <property type="term" value="C:nucleus"/>
    <property type="evidence" value="ECO:0007669"/>
    <property type="project" value="UniProtKB-SubCell"/>
</dbReference>
<dbReference type="FunFam" id="3.30.160.60:FF:001115">
    <property type="entry name" value="Zinc finger protein 236"/>
    <property type="match status" value="1"/>
</dbReference>
<dbReference type="FunFam" id="3.30.160.60:FF:000709">
    <property type="entry name" value="GDNF-inducible zinc finger protein 1"/>
    <property type="match status" value="1"/>
</dbReference>
<keyword evidence="5" id="KW-0677">Repeat</keyword>
<evidence type="ECO:0000256" key="3">
    <source>
        <dbReference type="ARBA" id="ARBA00006991"/>
    </source>
</evidence>
<dbReference type="PROSITE" id="PS50157">
    <property type="entry name" value="ZINC_FINGER_C2H2_2"/>
    <property type="match status" value="27"/>
</dbReference>
<comment type="subcellular location">
    <subcellularLocation>
        <location evidence="2">Nucleus</location>
    </subcellularLocation>
</comment>
<dbReference type="PANTHER" id="PTHR47772">
    <property type="entry name" value="ZINC FINGER PROTEIN 200"/>
    <property type="match status" value="1"/>
</dbReference>
<feature type="domain" description="C2H2-type" evidence="14">
    <location>
        <begin position="1553"/>
        <end position="1580"/>
    </location>
</feature>
<evidence type="ECO:0000256" key="9">
    <source>
        <dbReference type="ARBA" id="ARBA00023125"/>
    </source>
</evidence>
<dbReference type="Pfam" id="PF00096">
    <property type="entry name" value="zf-C2H2"/>
    <property type="match status" value="19"/>
</dbReference>
<evidence type="ECO:0000256" key="7">
    <source>
        <dbReference type="ARBA" id="ARBA00022833"/>
    </source>
</evidence>
<keyword evidence="6 12" id="KW-0863">Zinc-finger</keyword>
<feature type="domain" description="C2H2-type" evidence="14">
    <location>
        <begin position="2074"/>
        <end position="2098"/>
    </location>
</feature>
<dbReference type="FunFam" id="3.30.160.60:FF:001732">
    <property type="entry name" value="Zgc:162936"/>
    <property type="match status" value="1"/>
</dbReference>
<feature type="region of interest" description="Disordered" evidence="13">
    <location>
        <begin position="1"/>
        <end position="62"/>
    </location>
</feature>
<feature type="domain" description="C2H2-type" evidence="14">
    <location>
        <begin position="478"/>
        <end position="505"/>
    </location>
</feature>
<evidence type="ECO:0000313" key="15">
    <source>
        <dbReference type="EMBL" id="CAD7399511.1"/>
    </source>
</evidence>
<reference evidence="15" key="1">
    <citation type="submission" date="2020-11" db="EMBL/GenBank/DDBJ databases">
        <authorList>
            <person name="Tran Van P."/>
        </authorList>
    </citation>
    <scope>NUCLEOTIDE SEQUENCE</scope>
</reference>
<dbReference type="SUPFAM" id="SSF57667">
    <property type="entry name" value="beta-beta-alpha zinc fingers"/>
    <property type="match status" value="16"/>
</dbReference>
<feature type="domain" description="C2H2-type" evidence="14">
    <location>
        <begin position="390"/>
        <end position="417"/>
    </location>
</feature>
<accession>A0A7R9CN15</accession>
<dbReference type="FunFam" id="3.30.160.60:FF:000193">
    <property type="entry name" value="Zinc finger protein 300"/>
    <property type="match status" value="1"/>
</dbReference>
<dbReference type="InterPro" id="IPR036236">
    <property type="entry name" value="Znf_C2H2_sf"/>
</dbReference>
<keyword evidence="7" id="KW-0862">Zinc</keyword>
<dbReference type="Pfam" id="PF13912">
    <property type="entry name" value="zf-C2H2_6"/>
    <property type="match status" value="2"/>
</dbReference>
<feature type="domain" description="C2H2-type" evidence="14">
    <location>
        <begin position="2018"/>
        <end position="2045"/>
    </location>
</feature>
<dbReference type="InterPro" id="IPR013087">
    <property type="entry name" value="Znf_C2H2_type"/>
</dbReference>
<keyword evidence="11" id="KW-0539">Nucleus</keyword>
<keyword evidence="9" id="KW-0238">DNA-binding</keyword>
<feature type="domain" description="C2H2-type" evidence="14">
    <location>
        <begin position="417"/>
        <end position="444"/>
    </location>
</feature>
<evidence type="ECO:0000256" key="12">
    <source>
        <dbReference type="PROSITE-ProRule" id="PRU00042"/>
    </source>
</evidence>
<feature type="domain" description="C2H2-type" evidence="14">
    <location>
        <begin position="939"/>
        <end position="966"/>
    </location>
</feature>
<dbReference type="SMART" id="SM00355">
    <property type="entry name" value="ZnF_C2H2"/>
    <property type="match status" value="27"/>
</dbReference>
<dbReference type="FunFam" id="3.30.160.60:FF:000624">
    <property type="entry name" value="zinc finger protein 697"/>
    <property type="match status" value="1"/>
</dbReference>
<feature type="domain" description="C2H2-type" evidence="14">
    <location>
        <begin position="612"/>
        <end position="640"/>
    </location>
</feature>
<feature type="compositionally biased region" description="Polar residues" evidence="13">
    <location>
        <begin position="1317"/>
        <end position="1327"/>
    </location>
</feature>
<dbReference type="FunFam" id="3.30.160.60:FF:000264">
    <property type="entry name" value="Zinc finger protein 236"/>
    <property type="match status" value="2"/>
</dbReference>
<feature type="domain" description="C2H2-type" evidence="14">
    <location>
        <begin position="758"/>
        <end position="785"/>
    </location>
</feature>
<dbReference type="Gene3D" id="3.30.160.60">
    <property type="entry name" value="Classic Zinc Finger"/>
    <property type="match status" value="23"/>
</dbReference>
<dbReference type="InterPro" id="IPR050636">
    <property type="entry name" value="C2H2-ZF_domain-containing"/>
</dbReference>
<organism evidence="15">
    <name type="scientific">Timema cristinae</name>
    <name type="common">Walking stick</name>
    <dbReference type="NCBI Taxonomy" id="61476"/>
    <lineage>
        <taxon>Eukaryota</taxon>
        <taxon>Metazoa</taxon>
        <taxon>Ecdysozoa</taxon>
        <taxon>Arthropoda</taxon>
        <taxon>Hexapoda</taxon>
        <taxon>Insecta</taxon>
        <taxon>Pterygota</taxon>
        <taxon>Neoptera</taxon>
        <taxon>Polyneoptera</taxon>
        <taxon>Phasmatodea</taxon>
        <taxon>Timematodea</taxon>
        <taxon>Timematoidea</taxon>
        <taxon>Timematidae</taxon>
        <taxon>Timema</taxon>
    </lineage>
</organism>
<feature type="domain" description="C2H2-type" evidence="14">
    <location>
        <begin position="1026"/>
        <end position="1053"/>
    </location>
</feature>
<dbReference type="GO" id="GO:0008270">
    <property type="term" value="F:zinc ion binding"/>
    <property type="evidence" value="ECO:0007669"/>
    <property type="project" value="UniProtKB-KW"/>
</dbReference>
<feature type="domain" description="C2H2-type" evidence="14">
    <location>
        <begin position="1581"/>
        <end position="1608"/>
    </location>
</feature>
<feature type="compositionally biased region" description="Basic and acidic residues" evidence="13">
    <location>
        <begin position="702"/>
        <end position="726"/>
    </location>
</feature>
<feature type="domain" description="C2H2-type" evidence="14">
    <location>
        <begin position="814"/>
        <end position="843"/>
    </location>
</feature>
<evidence type="ECO:0000256" key="10">
    <source>
        <dbReference type="ARBA" id="ARBA00023163"/>
    </source>
</evidence>
<name>A0A7R9CN15_TIMCR</name>
<comment type="function">
    <text evidence="1">May be involved in transcriptional regulation.</text>
</comment>
<feature type="domain" description="C2H2-type" evidence="14">
    <location>
        <begin position="445"/>
        <end position="472"/>
    </location>
</feature>
<feature type="domain" description="C2H2-type" evidence="14">
    <location>
        <begin position="1054"/>
        <end position="1081"/>
    </location>
</feature>
<gene>
    <name evidence="15" type="ORF">TCEB3V08_LOCUS5060</name>
</gene>
<dbReference type="PANTHER" id="PTHR47772:SF13">
    <property type="entry name" value="GASTRULA ZINC FINGER PROTEIN XLCGF49.1-LIKE-RELATED"/>
    <property type="match status" value="1"/>
</dbReference>
<dbReference type="FunFam" id="3.30.160.60:FF:000744">
    <property type="entry name" value="zinc finger E-box-binding homeobox 1"/>
    <property type="match status" value="1"/>
</dbReference>
<dbReference type="EMBL" id="OC317876">
    <property type="protein sequence ID" value="CAD7399511.1"/>
    <property type="molecule type" value="Genomic_DNA"/>
</dbReference>
<evidence type="ECO:0000256" key="13">
    <source>
        <dbReference type="SAM" id="MobiDB-lite"/>
    </source>
</evidence>
<feature type="region of interest" description="Disordered" evidence="13">
    <location>
        <begin position="690"/>
        <end position="729"/>
    </location>
</feature>
<dbReference type="FunFam" id="3.30.160.60:FF:000226">
    <property type="entry name" value="Zinc finger protein 236 variant"/>
    <property type="match status" value="2"/>
</dbReference>
<dbReference type="FunFam" id="3.30.160.60:FF:000218">
    <property type="entry name" value="Zinc finger protein 10"/>
    <property type="match status" value="1"/>
</dbReference>
<evidence type="ECO:0000256" key="1">
    <source>
        <dbReference type="ARBA" id="ARBA00003767"/>
    </source>
</evidence>
<feature type="domain" description="C2H2-type" evidence="14">
    <location>
        <begin position="1712"/>
        <end position="1739"/>
    </location>
</feature>
<feature type="domain" description="C2H2-type" evidence="14">
    <location>
        <begin position="2046"/>
        <end position="2073"/>
    </location>
</feature>
<feature type="region of interest" description="Disordered" evidence="13">
    <location>
        <begin position="1371"/>
        <end position="1423"/>
    </location>
</feature>
<proteinExistence type="inferred from homology"/>
<evidence type="ECO:0000256" key="6">
    <source>
        <dbReference type="ARBA" id="ARBA00022771"/>
    </source>
</evidence>
<keyword evidence="4" id="KW-0479">Metal-binding</keyword>
<sequence length="2128" mass="238812">MTGSSERILAQITPPSSLPLPPSPKLQSEGCELSRGTPAYLTRSQGGVKGSSQPLNHTSQGTRTHDKLITCHNNRGEARLARDSYPLTLVRRRGNKGIRKVELEEVNPHLRGGRVENHLGKTTPSSPDRDSNLDLPMLSSRAQHDKRFILEEMETQNLSEVPPGDSQFVSVPLDTILSSSGFVYAGDGNNLVATSDNLEDGTTTFLTVPLHFLEENTIIDQGTPHNIILKSISNNNLGLFLDGTQLALLNNNPGTLNSGCDVDEAQCNIEREKTEELRMGMNMDLPALDKEHREELACQLGELEEETGEEKELHFHIIGPRPPRRCPSLIPSFKNDLVARRGPGRPRKDETEVEPPVGKGPFRCNVCAKEFPKWAQLRRHIKLHSEDKPYRCHLCSATFNVAVNLSLHEATHNVKDPRCPECHKRFNRIASLKAHIMVHEQEENLFCSDCGDEFNTQMQLDEHKKEHDEEVKAFSRKYRCHQCYQHFSLYSALREHLKDHNKVKASLSHKCHKRNIDRTAFCHKCDTCTKSFQKPSQLLRHKRIHTGERPYKCHQCMRAFNQKGSLQIHMTKHNGLKPFPCDFCSAMFSQRGNLRAHIIRVHTIPTCGEQVYKCNECPCAFKKLGSLNAHMSRMHVTEKLGVVDLSGEQQGEANISAVMSSLAELQKELGETPQSSDADILHQAIVNSGLSNNKPASVPESKPSEPCDASRKKTGEDPHTFEKDGESTSLITLADKGQDGIVRRYVIRQRKVGNMRWHQCSYCMKEFKKPSDLVRHIRIHTNEKPFKCNQCTRSFAVKSTLTAHTKTHTGIKDYTCAHCFKKFSSSSSLNVHISSSSPTLSLPTHSAGIQLARPCSKLVAFNPDWSPVSRVHLTLFLSGFNPTFTSKAIKLDGIELRKVQYVKYLGIVTEAKDESREDAMRRGQQGELFHRLHTGHKPFRCPHCSKAFRTVGHRKAHVTFHCKENLTAHERALLRQAHRHKLQMNNLPEVTLAEPIIITDSGLVQNVARNASVFLSGDLTSTERPYKCQICNAAFRKTSHLKQHVRQHTGERPYTCMECNKSFISNGVLKVHIRTHQGIKMFKCKTCNNLFSTNGSLKRHMGTHSDHRPIMCPYCHKTFKSTVSCRKHMKTHKQEIAMQVLEQTGLRRQEGGEPITVIANNGSNFPADGLGPDFTQAFSDQPFHVASIEQAEQDESTFAQNTLVQTLSADVIGGEQEANMSTATIITHTLHADSTGTITLPTLAGQNALTQENLQEIERTLNEQIFGNSSSMAEEVQTVTMSLAGELAEEREDDSNVDLGERPCSPEGDRDNDDTSQPDTEFSNQFEPCTFNIQSDPLELDSLEHEDTLAPTIVSIISPVCRGANTMRQSPEVELRHGVQDEEEEAQNEPDSQEEYEAPNEPDSQDDDVDDEGIRRPYKEGWSGPPGDWEMSWWASMILVAATTEWPKIPASRLFIISPVQDAIVAPHDRGLSGLLSSNGLEVSVAPEGGLGILAHSDMHMRAHSGEKKNVCSVCGAKFTTIHDLTRHSRVHSDERGICLQMHMRAHSGEKKNVCSVCGAKFTTIHDLTRHSRVHSDERPFKCSVCGELFRTEVQLHIHIKQHDPQQCKESGELMVQHRPAHRTRRKQVIRLTVEETEVLAQQPITLAATLSEEVLILSAAERDRISEVKDPEEKFQMEPLYAHQCEYCPKSFRKPSDLVRHVRIHTGERPYKCQHCSKCFTVKSTLDSHLKTHEGLKRFECHVCGCMFATKGSLKVHMRLHTGAKPFKCPLCESLFRTSGHRKAHLISHVKEVTGSGKQANIKRRARRRNVIQMLMTSQEEDPIAIPTQNNATTDENPLDSETGVTFEGASEEVTELALDSSLELIPVEETLLEEGSTVENFQLQLSNGLSLSTGENNGIIIPQTLQPLDVFLQQLQVSNIVFQGEELQPDDITDHDQEMSFEIHTDSNGQIISIQPSDVVSNGAIFRLAEEPNPELEKDSETGESQLKFTRFQVMDGSLVPVPSKNETSYVSSSVCRCGSCGKAFNKPSQLERHIRIHTGERPFACLLCSKTFNQKSALNTHVKSHFGDRPFKCQYCEMGFTQKGNLKTHMKRAHSLLMKNEMAQNLELEKVVVELFPHAKTLSLS</sequence>
<feature type="compositionally biased region" description="Polar residues" evidence="13">
    <location>
        <begin position="42"/>
        <end position="62"/>
    </location>
</feature>
<feature type="domain" description="C2H2-type" evidence="14">
    <location>
        <begin position="1110"/>
        <end position="1137"/>
    </location>
</feature>